<evidence type="ECO:0000256" key="3">
    <source>
        <dbReference type="ARBA" id="ARBA00022692"/>
    </source>
</evidence>
<feature type="transmembrane region" description="Helical" evidence="6">
    <location>
        <begin position="35"/>
        <end position="53"/>
    </location>
</feature>
<evidence type="ECO:0000256" key="4">
    <source>
        <dbReference type="ARBA" id="ARBA00022989"/>
    </source>
</evidence>
<feature type="transmembrane region" description="Helical" evidence="6">
    <location>
        <begin position="85"/>
        <end position="104"/>
    </location>
</feature>
<sequence length="347" mass="36221">MAMSDETMTGGASGSAKAAPVPKGRAAAAGGKSTLGQAVFVILLLGALALPFIFKNFTIFQMTMLMVYAIAILGLNLLTGINGQFSLGHGAFYAVGAYTAAIMMENLGIGYVWTLPVAGILCFVVGFLFGLPALRLEGIYLALATFALAVATPQFLKLTPFEHWTGGVQGIVIIKPDAPFGLDAVLNADQWLYFFTLAVGLFLYWLARNLVRSRTGRALMAIRDNPIAARSMGVNTSVYKATAFGISAMFTGIAGCLGAIVIQFVAPDSFTFALSVAILVGLVIGGVGWLPGALLGAAFIVFIPNVAEEISKGLAGAFYGFFLIAVIYLAPQGAGGLLRALVAKLGR</sequence>
<dbReference type="InterPro" id="IPR001851">
    <property type="entry name" value="ABC_transp_permease"/>
</dbReference>
<evidence type="ECO:0000256" key="6">
    <source>
        <dbReference type="SAM" id="Phobius"/>
    </source>
</evidence>
<dbReference type="InterPro" id="IPR043428">
    <property type="entry name" value="LivM-like"/>
</dbReference>
<dbReference type="GO" id="GO:0015658">
    <property type="term" value="F:branched-chain amino acid transmembrane transporter activity"/>
    <property type="evidence" value="ECO:0007669"/>
    <property type="project" value="InterPro"/>
</dbReference>
<dbReference type="GO" id="GO:0005886">
    <property type="term" value="C:plasma membrane"/>
    <property type="evidence" value="ECO:0007669"/>
    <property type="project" value="UniProtKB-SubCell"/>
</dbReference>
<name>A0A1I3JRG2_9RHOB</name>
<feature type="transmembrane region" description="Helical" evidence="6">
    <location>
        <begin position="110"/>
        <end position="131"/>
    </location>
</feature>
<evidence type="ECO:0000256" key="5">
    <source>
        <dbReference type="ARBA" id="ARBA00023136"/>
    </source>
</evidence>
<keyword evidence="3 6" id="KW-0812">Transmembrane</keyword>
<feature type="transmembrane region" description="Helical" evidence="6">
    <location>
        <begin position="241"/>
        <end position="266"/>
    </location>
</feature>
<evidence type="ECO:0000256" key="1">
    <source>
        <dbReference type="ARBA" id="ARBA00004651"/>
    </source>
</evidence>
<evidence type="ECO:0000313" key="7">
    <source>
        <dbReference type="EMBL" id="SFI62841.1"/>
    </source>
</evidence>
<keyword evidence="8" id="KW-1185">Reference proteome</keyword>
<protein>
    <submittedName>
        <fullName evidence="7">Amino acid/amide ABC transporter membrane protein 2, HAAT family</fullName>
    </submittedName>
</protein>
<dbReference type="CDD" id="cd06581">
    <property type="entry name" value="TM_PBP1_LivM_like"/>
    <property type="match status" value="1"/>
</dbReference>
<dbReference type="PANTHER" id="PTHR30482:SF20">
    <property type="entry name" value="HIGH-AFFINITY BRANCHED-CHAIN AMINO ACID TRANSPORT SYSTEM PERMEASE PROTEIN LIVM"/>
    <property type="match status" value="1"/>
</dbReference>
<dbReference type="Pfam" id="PF02653">
    <property type="entry name" value="BPD_transp_2"/>
    <property type="match status" value="1"/>
</dbReference>
<organism evidence="7 8">
    <name type="scientific">Albimonas pacifica</name>
    <dbReference type="NCBI Taxonomy" id="1114924"/>
    <lineage>
        <taxon>Bacteria</taxon>
        <taxon>Pseudomonadati</taxon>
        <taxon>Pseudomonadota</taxon>
        <taxon>Alphaproteobacteria</taxon>
        <taxon>Rhodobacterales</taxon>
        <taxon>Paracoccaceae</taxon>
        <taxon>Albimonas</taxon>
    </lineage>
</organism>
<evidence type="ECO:0000313" key="8">
    <source>
        <dbReference type="Proteomes" id="UP000199377"/>
    </source>
</evidence>
<reference evidence="7 8" key="1">
    <citation type="submission" date="2016-10" db="EMBL/GenBank/DDBJ databases">
        <authorList>
            <person name="de Groot N.N."/>
        </authorList>
    </citation>
    <scope>NUCLEOTIDE SEQUENCE [LARGE SCALE GENOMIC DNA]</scope>
    <source>
        <strain evidence="7 8">CGMCC 1.11030</strain>
    </source>
</reference>
<keyword evidence="4 6" id="KW-1133">Transmembrane helix</keyword>
<dbReference type="Proteomes" id="UP000199377">
    <property type="component" value="Unassembled WGS sequence"/>
</dbReference>
<feature type="transmembrane region" description="Helical" evidence="6">
    <location>
        <begin position="190"/>
        <end position="207"/>
    </location>
</feature>
<keyword evidence="5 6" id="KW-0472">Membrane</keyword>
<feature type="transmembrane region" description="Helical" evidence="6">
    <location>
        <begin position="314"/>
        <end position="331"/>
    </location>
</feature>
<dbReference type="AlphaFoldDB" id="A0A1I3JRG2"/>
<keyword evidence="2" id="KW-1003">Cell membrane</keyword>
<dbReference type="STRING" id="1114924.SAMN05216258_108123"/>
<accession>A0A1I3JRG2</accession>
<comment type="subcellular location">
    <subcellularLocation>
        <location evidence="1">Cell membrane</location>
        <topology evidence="1">Multi-pass membrane protein</topology>
    </subcellularLocation>
</comment>
<proteinExistence type="predicted"/>
<gene>
    <name evidence="7" type="ORF">SAMN05216258_108123</name>
</gene>
<feature type="transmembrane region" description="Helical" evidence="6">
    <location>
        <begin position="138"/>
        <end position="156"/>
    </location>
</feature>
<feature type="transmembrane region" description="Helical" evidence="6">
    <location>
        <begin position="272"/>
        <end position="302"/>
    </location>
</feature>
<dbReference type="PANTHER" id="PTHR30482">
    <property type="entry name" value="HIGH-AFFINITY BRANCHED-CHAIN AMINO ACID TRANSPORT SYSTEM PERMEASE"/>
    <property type="match status" value="1"/>
</dbReference>
<feature type="transmembrane region" description="Helical" evidence="6">
    <location>
        <begin position="59"/>
        <end position="78"/>
    </location>
</feature>
<evidence type="ECO:0000256" key="2">
    <source>
        <dbReference type="ARBA" id="ARBA00022475"/>
    </source>
</evidence>
<dbReference type="EMBL" id="FOQH01000008">
    <property type="protein sequence ID" value="SFI62841.1"/>
    <property type="molecule type" value="Genomic_DNA"/>
</dbReference>